<proteinExistence type="predicted"/>
<dbReference type="KEGG" id="ddf:DEFDS_2082"/>
<dbReference type="RefSeq" id="WP_013008776.1">
    <property type="nucleotide sequence ID" value="NC_013939.1"/>
</dbReference>
<dbReference type="EMBL" id="AP011529">
    <property type="protein sequence ID" value="BAI81531.1"/>
    <property type="molecule type" value="Genomic_DNA"/>
</dbReference>
<dbReference type="Proteomes" id="UP000001520">
    <property type="component" value="Chromosome"/>
</dbReference>
<dbReference type="HOGENOM" id="CLU_502251_0_0_0"/>
<organism evidence="1 2">
    <name type="scientific">Deferribacter desulfuricans (strain DSM 14783 / JCM 11476 / NBRC 101012 / SSM1)</name>
    <dbReference type="NCBI Taxonomy" id="639282"/>
    <lineage>
        <taxon>Bacteria</taxon>
        <taxon>Pseudomonadati</taxon>
        <taxon>Deferribacterota</taxon>
        <taxon>Deferribacteres</taxon>
        <taxon>Deferribacterales</taxon>
        <taxon>Deferribacteraceae</taxon>
        <taxon>Deferribacter</taxon>
    </lineage>
</organism>
<evidence type="ECO:0000313" key="2">
    <source>
        <dbReference type="Proteomes" id="UP000001520"/>
    </source>
</evidence>
<dbReference type="PROSITE" id="PS51257">
    <property type="entry name" value="PROKAR_LIPOPROTEIN"/>
    <property type="match status" value="1"/>
</dbReference>
<protein>
    <submittedName>
        <fullName evidence="1">Uncharacterized protein</fullName>
    </submittedName>
</protein>
<reference evidence="1 2" key="1">
    <citation type="journal article" date="2010" name="DNA Res.">
        <title>Bacterial lifestyle in a deep-sea hydrothermal vent chimney revealed by the genome sequence of the thermophilic bacterium Deferribacter desulfuricans SSM1.</title>
        <authorList>
            <person name="Takaki Y."/>
            <person name="Shimamura S."/>
            <person name="Nakagawa S."/>
            <person name="Fukuhara Y."/>
            <person name="Horikawa H."/>
            <person name="Ankai A."/>
            <person name="Harada T."/>
            <person name="Hosoyama A."/>
            <person name="Oguchi A."/>
            <person name="Fukui S."/>
            <person name="Fujita N."/>
            <person name="Takami H."/>
            <person name="Takai K."/>
        </authorList>
    </citation>
    <scope>NUCLEOTIDE SEQUENCE [LARGE SCALE GENOMIC DNA]</scope>
    <source>
        <strain evidence="2">DSM 14783 / JCM 11476 / NBRC 101012 / SSM1</strain>
    </source>
</reference>
<evidence type="ECO:0000313" key="1">
    <source>
        <dbReference type="EMBL" id="BAI81531.1"/>
    </source>
</evidence>
<gene>
    <name evidence="1" type="ordered locus">DEFDS_2082</name>
</gene>
<dbReference type="eggNOG" id="ENOG5033GFE">
    <property type="taxonomic scope" value="Bacteria"/>
</dbReference>
<keyword evidence="2" id="KW-1185">Reference proteome</keyword>
<accession>D3P9Z1</accession>
<dbReference type="OrthoDB" id="9849434at2"/>
<dbReference type="AlphaFoldDB" id="D3P9Z1"/>
<name>D3P9Z1_DEFDS</name>
<sequence length="542" mass="62067">MFSFKKLSLFIIMFLSIIFLYGCFDDNGDNNAVTTSGSFLPYEGSINLVDAEDPTLRKTVVDGQIDDYLPVFKIKNYNTDTGIYTGLHYDSIFYIYNGIVYKLNLHNNGESFPSPVAVGDITNANGIAYLPDFKNDITYLLVYTDNDKSYLLKYNNGQVINKIEFNYNIFNSDVLYSSDGTLTKFLIGDNNTIKICDTDLQNCTIAFTGSDEFDLLGYKTIETKYYSINNYIFKYNKDNNSLDNTSIAVPAGFVDSYTDNNSLYFLNIQDNNYNLPAHFIISKYYFDNNSMSNIFNDNFTDNCSLVDADLIGGTDNYIILTVEYANPSCTNHFYSEIWAMKKDGSSHLVIYQPPEGYKLESFGSDTFILDKNKLYFNKVSDNGTKVEACYWEDNDNNTHCYDSQNNSYWMLATLSSTNTVDIYNFQLPVDKLLLVENPTIVKNNDINKELYLYGGDLRVITKESIVNNFSKDDTIYLGTLPDDGYRYLYIDQNFNFSDSILFDMEFDDDNSDVFYVNLNNSNSLYRVTETPDKDEVVIDSLF</sequence>